<comment type="caution">
    <text evidence="1">The sequence shown here is derived from an EMBL/GenBank/DDBJ whole genome shotgun (WGS) entry which is preliminary data.</text>
</comment>
<sequence>MATLVISACALGVSVIALIWQFISWLRNGPVIKVSTHYAIAVIAGNLAPGDYLAIAATNRGRAPTMITSWGLLLPGNVTTASTSALLPGVEPLPHRLDPYAEASWYIEHEELDGICRTRGITRGQIRPLVIVSGQGRKVGKPLR</sequence>
<name>A0ABU7FY44_9ACTN</name>
<keyword evidence="2" id="KW-1185">Reference proteome</keyword>
<accession>A0ABU7FY44</accession>
<evidence type="ECO:0000313" key="2">
    <source>
        <dbReference type="Proteomes" id="UP001333996"/>
    </source>
</evidence>
<dbReference type="Proteomes" id="UP001333996">
    <property type="component" value="Unassembled WGS sequence"/>
</dbReference>
<protein>
    <submittedName>
        <fullName evidence="1">Uncharacterized protein</fullName>
    </submittedName>
</protein>
<reference evidence="1" key="1">
    <citation type="submission" date="2024-01" db="EMBL/GenBank/DDBJ databases">
        <title>First draft genome sequence data of TA4-1, the type strain of Gram-positive actinobacterium Streptomyces chiangmaiensis.</title>
        <authorList>
            <person name="Yasawong M."/>
            <person name="Nantapong N."/>
        </authorList>
    </citation>
    <scope>NUCLEOTIDE SEQUENCE</scope>
    <source>
        <strain evidence="1">TA4-1</strain>
    </source>
</reference>
<evidence type="ECO:0000313" key="1">
    <source>
        <dbReference type="EMBL" id="MED7828900.1"/>
    </source>
</evidence>
<dbReference type="RefSeq" id="WP_329513202.1">
    <property type="nucleotide sequence ID" value="NZ_BAAAYZ010000299.1"/>
</dbReference>
<gene>
    <name evidence="1" type="ORF">VXC91_45540</name>
</gene>
<proteinExistence type="predicted"/>
<organism evidence="1 2">
    <name type="scientific">Streptomyces chiangmaiensis</name>
    <dbReference type="NCBI Taxonomy" id="766497"/>
    <lineage>
        <taxon>Bacteria</taxon>
        <taxon>Bacillati</taxon>
        <taxon>Actinomycetota</taxon>
        <taxon>Actinomycetes</taxon>
        <taxon>Kitasatosporales</taxon>
        <taxon>Streptomycetaceae</taxon>
        <taxon>Streptomyces</taxon>
    </lineage>
</organism>
<dbReference type="EMBL" id="JAYWVC010000563">
    <property type="protein sequence ID" value="MED7828900.1"/>
    <property type="molecule type" value="Genomic_DNA"/>
</dbReference>